<dbReference type="Proteomes" id="UP000198589">
    <property type="component" value="Unassembled WGS sequence"/>
</dbReference>
<dbReference type="InterPro" id="IPR004629">
    <property type="entry name" value="WecG_TagA_CpsF"/>
</dbReference>
<dbReference type="PANTHER" id="PTHR34136">
    <property type="match status" value="1"/>
</dbReference>
<evidence type="ECO:0000313" key="3">
    <source>
        <dbReference type="EMBL" id="SFF51357.1"/>
    </source>
</evidence>
<dbReference type="EMBL" id="FOND01000015">
    <property type="protein sequence ID" value="SFF51357.1"/>
    <property type="molecule type" value="Genomic_DNA"/>
</dbReference>
<dbReference type="PANTHER" id="PTHR34136:SF1">
    <property type="entry name" value="UDP-N-ACETYL-D-MANNOSAMINURONIC ACID TRANSFERASE"/>
    <property type="match status" value="1"/>
</dbReference>
<keyword evidence="4" id="KW-1185">Reference proteome</keyword>
<reference evidence="4" key="1">
    <citation type="submission" date="2016-10" db="EMBL/GenBank/DDBJ databases">
        <authorList>
            <person name="Varghese N."/>
            <person name="Submissions S."/>
        </authorList>
    </citation>
    <scope>NUCLEOTIDE SEQUENCE [LARGE SCALE GENOMIC DNA]</scope>
    <source>
        <strain evidence="4">DSM 46838</strain>
    </source>
</reference>
<sequence length="260" mass="28619">MTIANAPQEISLRNARLTLIAGAGLVDAVIADAAAARHGFVCVANVHQVTLAWRDEDFRRVMEQARYVSTDSRVIELSVGALGHTYSTPVTYAVDLLTGLLDRATEAGLRVGFYGGSASVMHAIKAKVADGWPKLTVTYAESPPVGTAARLATDGSVERIREAGVDVLLVGLGCPKQEEWMHRTAGQLNCMAVGVGAAFDFFADEKRMSPAWVRRSGLDWAWRLVSEPRRLWRRYLLGNSIYVLGYLPLVVRHRMQRRVR</sequence>
<protein>
    <submittedName>
        <fullName evidence="3">N-acetylglucosaminyldiphosphoundecaprenol N-acetyl-beta-D-mannosaminyltransferase</fullName>
    </submittedName>
</protein>
<proteinExistence type="predicted"/>
<dbReference type="CDD" id="cd06533">
    <property type="entry name" value="Glyco_transf_WecG_TagA"/>
    <property type="match status" value="1"/>
</dbReference>
<name>A0A1I2JDW1_9ACTN</name>
<organism evidence="3 4">
    <name type="scientific">Blastococcus tunisiensis</name>
    <dbReference type="NCBI Taxonomy" id="1798228"/>
    <lineage>
        <taxon>Bacteria</taxon>
        <taxon>Bacillati</taxon>
        <taxon>Actinomycetota</taxon>
        <taxon>Actinomycetes</taxon>
        <taxon>Geodermatophilales</taxon>
        <taxon>Geodermatophilaceae</taxon>
        <taxon>Blastococcus</taxon>
    </lineage>
</organism>
<dbReference type="AlphaFoldDB" id="A0A1I2JDW1"/>
<dbReference type="Pfam" id="PF03808">
    <property type="entry name" value="Glyco_tran_WecG"/>
    <property type="match status" value="1"/>
</dbReference>
<dbReference type="GO" id="GO:0016758">
    <property type="term" value="F:hexosyltransferase activity"/>
    <property type="evidence" value="ECO:0007669"/>
    <property type="project" value="TreeGrafter"/>
</dbReference>
<keyword evidence="2 3" id="KW-0808">Transferase</keyword>
<gene>
    <name evidence="3" type="ORF">SAMN05216574_115116</name>
</gene>
<accession>A0A1I2JDW1</accession>
<dbReference type="RefSeq" id="WP_139228933.1">
    <property type="nucleotide sequence ID" value="NZ_FOND01000015.1"/>
</dbReference>
<dbReference type="NCBIfam" id="TIGR00696">
    <property type="entry name" value="wecG_tagA_cpsF"/>
    <property type="match status" value="1"/>
</dbReference>
<evidence type="ECO:0000313" key="4">
    <source>
        <dbReference type="Proteomes" id="UP000198589"/>
    </source>
</evidence>
<evidence type="ECO:0000256" key="2">
    <source>
        <dbReference type="ARBA" id="ARBA00022679"/>
    </source>
</evidence>
<dbReference type="STRING" id="1798228.SAMN05216574_115116"/>
<keyword evidence="1" id="KW-0328">Glycosyltransferase</keyword>
<dbReference type="OrthoDB" id="9771846at2"/>
<evidence type="ECO:0000256" key="1">
    <source>
        <dbReference type="ARBA" id="ARBA00022676"/>
    </source>
</evidence>